<accession>A0ABX9EQ27</accession>
<dbReference type="Gene3D" id="1.20.1250.20">
    <property type="entry name" value="MFS general substrate transporter like domains"/>
    <property type="match status" value="1"/>
</dbReference>
<evidence type="ECO:0000256" key="7">
    <source>
        <dbReference type="SAM" id="Phobius"/>
    </source>
</evidence>
<dbReference type="InterPro" id="IPR005828">
    <property type="entry name" value="MFS_sugar_transport-like"/>
</dbReference>
<evidence type="ECO:0000256" key="2">
    <source>
        <dbReference type="ARBA" id="ARBA00022448"/>
    </source>
</evidence>
<protein>
    <recommendedName>
        <fullName evidence="8">Major facilitator superfamily (MFS) profile domain-containing protein</fullName>
    </recommendedName>
</protein>
<feature type="transmembrane region" description="Helical" evidence="7">
    <location>
        <begin position="42"/>
        <end position="60"/>
    </location>
</feature>
<reference evidence="9 10" key="1">
    <citation type="submission" date="2016-02" db="EMBL/GenBank/DDBJ databases">
        <title>Species-wide whole genome sequencing reveals diversity, host range in Lonsdalea quercina.</title>
        <authorList>
            <person name="Li Y."/>
        </authorList>
    </citation>
    <scope>NUCLEOTIDE SEQUENCE [LARGE SCALE GENOMIC DNA]</scope>
    <source>
        <strain evidence="9 10">CFCC 12721</strain>
    </source>
</reference>
<evidence type="ECO:0000313" key="9">
    <source>
        <dbReference type="EMBL" id="RAT33409.1"/>
    </source>
</evidence>
<sequence length="165" mass="17594">MSNVRDDSDKYSNNPPKVLPADNEKLSDTSDSENNSLLSADAFLLTATAIAAIAGFLYGYDTGIISGALLQITHDVSLSSHAQELVTSATLVGAVVWVLSCGKLSSMLGRRYTVMIVAAIFALGVAAIYLALTMMGKLLVDRIGRRTLTLYMTPARSSARRCCDV</sequence>
<evidence type="ECO:0000256" key="4">
    <source>
        <dbReference type="ARBA" id="ARBA00022989"/>
    </source>
</evidence>
<evidence type="ECO:0000313" key="10">
    <source>
        <dbReference type="Proteomes" id="UP000250186"/>
    </source>
</evidence>
<dbReference type="SUPFAM" id="SSF103473">
    <property type="entry name" value="MFS general substrate transporter"/>
    <property type="match status" value="1"/>
</dbReference>
<comment type="caution">
    <text evidence="9">The sequence shown here is derived from an EMBL/GenBank/DDBJ whole genome shotgun (WGS) entry which is preliminary data.</text>
</comment>
<dbReference type="InterPro" id="IPR050814">
    <property type="entry name" value="Myo-inositol_Transporter"/>
</dbReference>
<dbReference type="InterPro" id="IPR020846">
    <property type="entry name" value="MFS_dom"/>
</dbReference>
<evidence type="ECO:0000256" key="6">
    <source>
        <dbReference type="SAM" id="MobiDB-lite"/>
    </source>
</evidence>
<feature type="domain" description="Major facilitator superfamily (MFS) profile" evidence="8">
    <location>
        <begin position="47"/>
        <end position="165"/>
    </location>
</feature>
<dbReference type="PROSITE" id="PS50850">
    <property type="entry name" value="MFS"/>
    <property type="match status" value="1"/>
</dbReference>
<feature type="transmembrane region" description="Helical" evidence="7">
    <location>
        <begin position="112"/>
        <end position="132"/>
    </location>
</feature>
<organism evidence="9 10">
    <name type="scientific">Lonsdalea populi</name>
    <dbReference type="NCBI Taxonomy" id="1172565"/>
    <lineage>
        <taxon>Bacteria</taxon>
        <taxon>Pseudomonadati</taxon>
        <taxon>Pseudomonadota</taxon>
        <taxon>Gammaproteobacteria</taxon>
        <taxon>Enterobacterales</taxon>
        <taxon>Pectobacteriaceae</taxon>
        <taxon>Lonsdalea</taxon>
    </lineage>
</organism>
<keyword evidence="3 7" id="KW-0812">Transmembrane</keyword>
<feature type="transmembrane region" description="Helical" evidence="7">
    <location>
        <begin position="80"/>
        <end position="100"/>
    </location>
</feature>
<proteinExistence type="predicted"/>
<evidence type="ECO:0000256" key="5">
    <source>
        <dbReference type="ARBA" id="ARBA00023136"/>
    </source>
</evidence>
<dbReference type="PANTHER" id="PTHR48020">
    <property type="entry name" value="PROTON MYO-INOSITOL COTRANSPORTER"/>
    <property type="match status" value="1"/>
</dbReference>
<dbReference type="Pfam" id="PF00083">
    <property type="entry name" value="Sugar_tr"/>
    <property type="match status" value="1"/>
</dbReference>
<dbReference type="InterPro" id="IPR036259">
    <property type="entry name" value="MFS_trans_sf"/>
</dbReference>
<keyword evidence="5 7" id="KW-0472">Membrane</keyword>
<evidence type="ECO:0000259" key="8">
    <source>
        <dbReference type="PROSITE" id="PS50850"/>
    </source>
</evidence>
<name>A0ABX9EQ27_9GAMM</name>
<keyword evidence="10" id="KW-1185">Reference proteome</keyword>
<keyword evidence="2" id="KW-0813">Transport</keyword>
<dbReference type="EMBL" id="LUSW01000022">
    <property type="protein sequence ID" value="RAT33409.1"/>
    <property type="molecule type" value="Genomic_DNA"/>
</dbReference>
<dbReference type="RefSeq" id="WP_258395421.1">
    <property type="nucleotide sequence ID" value="NZ_LUSR01000033.1"/>
</dbReference>
<dbReference type="Proteomes" id="UP000250186">
    <property type="component" value="Unassembled WGS sequence"/>
</dbReference>
<keyword evidence="4 7" id="KW-1133">Transmembrane helix</keyword>
<evidence type="ECO:0000256" key="1">
    <source>
        <dbReference type="ARBA" id="ARBA00004370"/>
    </source>
</evidence>
<evidence type="ECO:0000256" key="3">
    <source>
        <dbReference type="ARBA" id="ARBA00022692"/>
    </source>
</evidence>
<gene>
    <name evidence="9" type="ORF">AU492_10485</name>
</gene>
<dbReference type="PANTHER" id="PTHR48020:SF12">
    <property type="entry name" value="PROTON MYO-INOSITOL COTRANSPORTER"/>
    <property type="match status" value="1"/>
</dbReference>
<feature type="region of interest" description="Disordered" evidence="6">
    <location>
        <begin position="1"/>
        <end position="32"/>
    </location>
</feature>
<comment type="subcellular location">
    <subcellularLocation>
        <location evidence="1">Membrane</location>
    </subcellularLocation>
</comment>
<feature type="compositionally biased region" description="Basic and acidic residues" evidence="6">
    <location>
        <begin position="1"/>
        <end position="10"/>
    </location>
</feature>